<dbReference type="InterPro" id="IPR021560">
    <property type="entry name" value="DUF3021"/>
</dbReference>
<dbReference type="AlphaFoldDB" id="A0A1H9ME61"/>
<keyword evidence="1" id="KW-0812">Transmembrane</keyword>
<evidence type="ECO:0000313" key="2">
    <source>
        <dbReference type="EMBL" id="SER21861.1"/>
    </source>
</evidence>
<proteinExistence type="predicted"/>
<dbReference type="EMBL" id="FOES01000061">
    <property type="protein sequence ID" value="SER21861.1"/>
    <property type="molecule type" value="Genomic_DNA"/>
</dbReference>
<sequence length="137" mass="15556">MILELLRRSLIGLGFAAIITFIALTIMMVYDVETTVSIIWKNMSASLLMGIYFSVASLIFEIDNWSPLKQTVVHFLLSVGIWLPIAFIAGWVPIGVLEILIAVGIFVIVYTIFWLCARAYFLRVEKEMNRVVSHKTE</sequence>
<feature type="transmembrane region" description="Helical" evidence="1">
    <location>
        <begin position="99"/>
        <end position="121"/>
    </location>
</feature>
<feature type="transmembrane region" description="Helical" evidence="1">
    <location>
        <begin position="42"/>
        <end position="60"/>
    </location>
</feature>
<gene>
    <name evidence="2" type="ORF">SAMN05216362_1617</name>
</gene>
<dbReference type="Pfam" id="PF11457">
    <property type="entry name" value="DUF3021"/>
    <property type="match status" value="1"/>
</dbReference>
<evidence type="ECO:0000313" key="3">
    <source>
        <dbReference type="Proteomes" id="UP000199427"/>
    </source>
</evidence>
<protein>
    <recommendedName>
        <fullName evidence="4">DUF3021 domain-containing protein</fullName>
    </recommendedName>
</protein>
<keyword evidence="1" id="KW-1133">Transmembrane helix</keyword>
<dbReference type="Proteomes" id="UP000199427">
    <property type="component" value="Unassembled WGS sequence"/>
</dbReference>
<evidence type="ECO:0000256" key="1">
    <source>
        <dbReference type="SAM" id="Phobius"/>
    </source>
</evidence>
<dbReference type="OrthoDB" id="2735472at2"/>
<feature type="transmembrane region" description="Helical" evidence="1">
    <location>
        <begin position="72"/>
        <end position="93"/>
    </location>
</feature>
<dbReference type="RefSeq" id="WP_091776123.1">
    <property type="nucleotide sequence ID" value="NZ_CAESCL010000102.1"/>
</dbReference>
<keyword evidence="1" id="KW-0472">Membrane</keyword>
<name>A0A1H9ME61_9BACI</name>
<reference evidence="2 3" key="1">
    <citation type="submission" date="2016-10" db="EMBL/GenBank/DDBJ databases">
        <authorList>
            <person name="de Groot N.N."/>
        </authorList>
    </citation>
    <scope>NUCLEOTIDE SEQUENCE [LARGE SCALE GENOMIC DNA]</scope>
    <source>
        <strain evidence="2 3">DSM 21633</strain>
    </source>
</reference>
<organism evidence="2 3">
    <name type="scientific">Piscibacillus halophilus</name>
    <dbReference type="NCBI Taxonomy" id="571933"/>
    <lineage>
        <taxon>Bacteria</taxon>
        <taxon>Bacillati</taxon>
        <taxon>Bacillota</taxon>
        <taxon>Bacilli</taxon>
        <taxon>Bacillales</taxon>
        <taxon>Bacillaceae</taxon>
        <taxon>Piscibacillus</taxon>
    </lineage>
</organism>
<keyword evidence="3" id="KW-1185">Reference proteome</keyword>
<accession>A0A1H9ME61</accession>
<evidence type="ECO:0008006" key="4">
    <source>
        <dbReference type="Google" id="ProtNLM"/>
    </source>
</evidence>
<dbReference type="STRING" id="571933.SAMN05216362_1617"/>
<feature type="transmembrane region" description="Helical" evidence="1">
    <location>
        <begin position="12"/>
        <end position="30"/>
    </location>
</feature>